<feature type="non-terminal residue" evidence="7">
    <location>
        <position position="1"/>
    </location>
</feature>
<name>A0A9N9HKL6_9GLOM</name>
<evidence type="ECO:0000259" key="6">
    <source>
        <dbReference type="PROSITE" id="PS51469"/>
    </source>
</evidence>
<keyword evidence="4" id="KW-0472">Membrane</keyword>
<feature type="compositionally biased region" description="Polar residues" evidence="5">
    <location>
        <begin position="83"/>
        <end position="95"/>
    </location>
</feature>
<dbReference type="PANTHER" id="PTHR12953">
    <property type="entry name" value="MEMBRANE PROTEIN CH1 RELATED"/>
    <property type="match status" value="1"/>
</dbReference>
<keyword evidence="2" id="KW-0812">Transmembrane</keyword>
<keyword evidence="3" id="KW-1133">Transmembrane helix</keyword>
<dbReference type="AlphaFoldDB" id="A0A9N9HKL6"/>
<dbReference type="Pfam" id="PF07738">
    <property type="entry name" value="Sad1_UNC"/>
    <property type="match status" value="1"/>
</dbReference>
<gene>
    <name evidence="7" type="ORF">AMORRO_LOCUS11650</name>
</gene>
<organism evidence="7 8">
    <name type="scientific">Acaulospora morrowiae</name>
    <dbReference type="NCBI Taxonomy" id="94023"/>
    <lineage>
        <taxon>Eukaryota</taxon>
        <taxon>Fungi</taxon>
        <taxon>Fungi incertae sedis</taxon>
        <taxon>Mucoromycota</taxon>
        <taxon>Glomeromycotina</taxon>
        <taxon>Glomeromycetes</taxon>
        <taxon>Diversisporales</taxon>
        <taxon>Acaulosporaceae</taxon>
        <taxon>Acaulospora</taxon>
    </lineage>
</organism>
<dbReference type="OrthoDB" id="266334at2759"/>
<evidence type="ECO:0000256" key="3">
    <source>
        <dbReference type="ARBA" id="ARBA00022989"/>
    </source>
</evidence>
<feature type="region of interest" description="Disordered" evidence="5">
    <location>
        <begin position="62"/>
        <end position="128"/>
    </location>
</feature>
<reference evidence="7" key="1">
    <citation type="submission" date="2021-06" db="EMBL/GenBank/DDBJ databases">
        <authorList>
            <person name="Kallberg Y."/>
            <person name="Tangrot J."/>
            <person name="Rosling A."/>
        </authorList>
    </citation>
    <scope>NUCLEOTIDE SEQUENCE</scope>
    <source>
        <strain evidence="7">CL551</strain>
    </source>
</reference>
<dbReference type="PROSITE" id="PS51469">
    <property type="entry name" value="SUN"/>
    <property type="match status" value="1"/>
</dbReference>
<dbReference type="GO" id="GO:0034975">
    <property type="term" value="P:protein folding in endoplasmic reticulum"/>
    <property type="evidence" value="ECO:0007669"/>
    <property type="project" value="TreeGrafter"/>
</dbReference>
<feature type="compositionally biased region" description="Basic and acidic residues" evidence="5">
    <location>
        <begin position="97"/>
        <end position="113"/>
    </location>
</feature>
<evidence type="ECO:0000256" key="2">
    <source>
        <dbReference type="ARBA" id="ARBA00022692"/>
    </source>
</evidence>
<feature type="domain" description="SUN" evidence="6">
    <location>
        <begin position="107"/>
        <end position="298"/>
    </location>
</feature>
<dbReference type="PANTHER" id="PTHR12953:SF0">
    <property type="entry name" value="SUN DOMAIN-CONTAINING OSSIFICATION FACTOR"/>
    <property type="match status" value="1"/>
</dbReference>
<dbReference type="GO" id="GO:0005737">
    <property type="term" value="C:cytoplasm"/>
    <property type="evidence" value="ECO:0007669"/>
    <property type="project" value="TreeGrafter"/>
</dbReference>
<evidence type="ECO:0000256" key="1">
    <source>
        <dbReference type="ARBA" id="ARBA00004308"/>
    </source>
</evidence>
<evidence type="ECO:0000256" key="4">
    <source>
        <dbReference type="ARBA" id="ARBA00023136"/>
    </source>
</evidence>
<feature type="compositionally biased region" description="Basic residues" evidence="5">
    <location>
        <begin position="67"/>
        <end position="79"/>
    </location>
</feature>
<dbReference type="GO" id="GO:0016020">
    <property type="term" value="C:membrane"/>
    <property type="evidence" value="ECO:0007669"/>
    <property type="project" value="InterPro"/>
</dbReference>
<comment type="caution">
    <text evidence="7">The sequence shown here is derived from an EMBL/GenBank/DDBJ whole genome shotgun (WGS) entry which is preliminary data.</text>
</comment>
<evidence type="ECO:0000313" key="8">
    <source>
        <dbReference type="Proteomes" id="UP000789342"/>
    </source>
</evidence>
<dbReference type="GO" id="GO:0012505">
    <property type="term" value="C:endomembrane system"/>
    <property type="evidence" value="ECO:0007669"/>
    <property type="project" value="UniProtKB-SubCell"/>
</dbReference>
<sequence length="298" mass="33678">MSISPFLSSTHTMDPAKVNYGDECQVSPALKTMIWANTHCQSLIDSKTTRLSTSISTSTETIINHTIPKKNGAKSKQRKPKSDNITPSSSKQSKMISIDDWKTQDKGSSESKSRQKKRPNSPSNNVIESLDEEGDIGAVFENTDPQGFISQYESPDISKLKERFNFASFDCGAIVLKTNKEAKGATAILSESKDTYVLNKCSATKFVELELCEDILIEYVALANFEFFSSTFKDFRISISSWYPPKEGWKLLGQYKAKNSREIQVFPIKNPIMFARYLRIDFDSHYGHQHYCPVSLFR</sequence>
<evidence type="ECO:0000313" key="7">
    <source>
        <dbReference type="EMBL" id="CAG8691392.1"/>
    </source>
</evidence>
<dbReference type="InterPro" id="IPR045120">
    <property type="entry name" value="Suco/Slp1-like"/>
</dbReference>
<dbReference type="EMBL" id="CAJVPV010015355">
    <property type="protein sequence ID" value="CAG8691392.1"/>
    <property type="molecule type" value="Genomic_DNA"/>
</dbReference>
<keyword evidence="8" id="KW-1185">Reference proteome</keyword>
<comment type="subcellular location">
    <subcellularLocation>
        <location evidence="1">Endomembrane system</location>
    </subcellularLocation>
</comment>
<evidence type="ECO:0000256" key="5">
    <source>
        <dbReference type="SAM" id="MobiDB-lite"/>
    </source>
</evidence>
<accession>A0A9N9HKL6</accession>
<dbReference type="InterPro" id="IPR012919">
    <property type="entry name" value="SUN_dom"/>
</dbReference>
<dbReference type="Proteomes" id="UP000789342">
    <property type="component" value="Unassembled WGS sequence"/>
</dbReference>
<protein>
    <submittedName>
        <fullName evidence="7">6410_t:CDS:1</fullName>
    </submittedName>
</protein>
<proteinExistence type="predicted"/>